<dbReference type="PROSITE" id="PS50191">
    <property type="entry name" value="CRAL_TRIO"/>
    <property type="match status" value="1"/>
</dbReference>
<evidence type="ECO:0000313" key="8">
    <source>
        <dbReference type="Ensembl" id="ENSCMMP00000028556.1"/>
    </source>
</evidence>
<evidence type="ECO:0000259" key="7">
    <source>
        <dbReference type="PROSITE" id="PS51843"/>
    </source>
</evidence>
<keyword evidence="1" id="KW-0805">Transcription regulation</keyword>
<evidence type="ECO:0000313" key="9">
    <source>
        <dbReference type="Proteomes" id="UP000694556"/>
    </source>
</evidence>
<evidence type="ECO:0000256" key="2">
    <source>
        <dbReference type="ARBA" id="ARBA00023163"/>
    </source>
</evidence>
<dbReference type="CDD" id="cd06931">
    <property type="entry name" value="NR_LBD_HNF4_like"/>
    <property type="match status" value="1"/>
</dbReference>
<name>A0A8C3D1P9_CAIMO</name>
<reference evidence="8" key="2">
    <citation type="submission" date="2025-09" db="UniProtKB">
        <authorList>
            <consortium name="Ensembl"/>
        </authorList>
    </citation>
    <scope>IDENTIFICATION</scope>
</reference>
<keyword evidence="4" id="KW-0539">Nucleus</keyword>
<evidence type="ECO:0000256" key="1">
    <source>
        <dbReference type="ARBA" id="ARBA00023015"/>
    </source>
</evidence>
<dbReference type="Ensembl" id="ENSCMMT00000031139.1">
    <property type="protein sequence ID" value="ENSCMMP00000028556.1"/>
    <property type="gene ID" value="ENSCMMG00000017386.1"/>
</dbReference>
<dbReference type="FunFam" id="1.10.565.10:FF:000007">
    <property type="entry name" value="Hepatocyte nuclear factor 4 alpha"/>
    <property type="match status" value="1"/>
</dbReference>
<keyword evidence="3" id="KW-0675">Receptor</keyword>
<reference evidence="8" key="1">
    <citation type="submission" date="2025-08" db="UniProtKB">
        <authorList>
            <consortium name="Ensembl"/>
        </authorList>
    </citation>
    <scope>IDENTIFICATION</scope>
</reference>
<dbReference type="InterPro" id="IPR001251">
    <property type="entry name" value="CRAL-TRIO_dom"/>
</dbReference>
<feature type="region of interest" description="Disordered" evidence="5">
    <location>
        <begin position="1"/>
        <end position="20"/>
    </location>
</feature>
<dbReference type="InterPro" id="IPR036865">
    <property type="entry name" value="CRAL-TRIO_dom_sf"/>
</dbReference>
<dbReference type="PANTHER" id="PTHR10174:SF130">
    <property type="entry name" value="ALPHA-TOCOPHEROL TRANSFER PROTEIN-LIKE"/>
    <property type="match status" value="1"/>
</dbReference>
<dbReference type="SMART" id="SM00430">
    <property type="entry name" value="HOLI"/>
    <property type="match status" value="1"/>
</dbReference>
<dbReference type="Gene3D" id="1.10.8.20">
    <property type="entry name" value="N-terminal domain of phosphatidylinositol transfer protein sec14p"/>
    <property type="match status" value="1"/>
</dbReference>
<dbReference type="FunFam" id="1.10.8.20:FF:000001">
    <property type="entry name" value="Alpha-tocopherol transfer protein-like"/>
    <property type="match status" value="1"/>
</dbReference>
<accession>A0A8C3D1P9</accession>
<dbReference type="Proteomes" id="UP000694556">
    <property type="component" value="Unassembled WGS sequence"/>
</dbReference>
<dbReference type="SUPFAM" id="SSF48508">
    <property type="entry name" value="Nuclear receptor ligand-binding domain"/>
    <property type="match status" value="1"/>
</dbReference>
<dbReference type="InterPro" id="IPR011074">
    <property type="entry name" value="CRAL/TRIO_N_dom"/>
</dbReference>
<sequence length="637" mass="72182">MKKEAVQNERDRISTRRSSYEDSSLPSINVLLQAEVLAQQISSPVPVMNGDIRGKKIANIADVCESMKQQLLVLVEWAKYIPAFCELPLDDQVALLRAHAGEHLLLGVAKRSMVFKDVLLLGNDHIIPRNCPELVEVSRVAIRILDELVLPFQELQIDDNEYACLKAIIFFDPDAKGLSDPSKIKRMRYQVQVSLEDYINDRQYDSRGRFGELLLLLPVLQSITWQMIEQIQFVKLFGMAKIDNLLQEMLLGGSSSETPHAHHPLHPHLIQENLGTNVIVANTMPPQMHNGQMYSCHIMSGDSDCTRTSPSAGSLSDNEFLPDQPKYVCSLSPDLITKAREELQEKPEWRLRDVQALRDMVCKDYPSLGTCLDDAFLLRFLRARKFDYDRALQLLVNYHTCRRSWPEVFNNLKPSAIKPVLESGFVTVLPCLDPEGRHIVCIRPDRWTPSNYPITENIRAIYLTLEKLIQSEETQVNGIVILADYKGVSLSKASHFGPFVAKKVIGILQDGFPIRIKAVNIINEPRIFKGIFAIIKPFLKEKIANRFFLHGCDLNSLHQNIPPVILPEEYGGTSGKLDISAWNELLLASEEDFLHDFSQLVLPCDSSPQDMLVSGDADEKQCDDSLRGMKPQLYYCY</sequence>
<dbReference type="AlphaFoldDB" id="A0A8C3D1P9"/>
<proteinExistence type="predicted"/>
<dbReference type="GO" id="GO:0016020">
    <property type="term" value="C:membrane"/>
    <property type="evidence" value="ECO:0007669"/>
    <property type="project" value="TreeGrafter"/>
</dbReference>
<protein>
    <submittedName>
        <fullName evidence="8">Alpha tocopherol transfer protein like</fullName>
    </submittedName>
</protein>
<dbReference type="Gene3D" id="3.40.525.10">
    <property type="entry name" value="CRAL-TRIO lipid binding domain"/>
    <property type="match status" value="1"/>
</dbReference>
<dbReference type="CDD" id="cd00170">
    <property type="entry name" value="SEC14"/>
    <property type="match status" value="1"/>
</dbReference>
<dbReference type="PANTHER" id="PTHR10174">
    <property type="entry name" value="ALPHA-TOCOPHEROL TRANSFER PROTEIN-RELATED"/>
    <property type="match status" value="1"/>
</dbReference>
<dbReference type="SMART" id="SM01100">
    <property type="entry name" value="CRAL_TRIO_N"/>
    <property type="match status" value="1"/>
</dbReference>
<keyword evidence="9" id="KW-1185">Reference proteome</keyword>
<dbReference type="PROSITE" id="PS51843">
    <property type="entry name" value="NR_LBD"/>
    <property type="match status" value="1"/>
</dbReference>
<dbReference type="InterPro" id="IPR049635">
    <property type="entry name" value="HNF4_LBD"/>
</dbReference>
<evidence type="ECO:0000256" key="5">
    <source>
        <dbReference type="SAM" id="MobiDB-lite"/>
    </source>
</evidence>
<dbReference type="Pfam" id="PF00650">
    <property type="entry name" value="CRAL_TRIO"/>
    <property type="match status" value="1"/>
</dbReference>
<organism evidence="8 9">
    <name type="scientific">Cairina moschata</name>
    <name type="common">Muscovy duck</name>
    <dbReference type="NCBI Taxonomy" id="8855"/>
    <lineage>
        <taxon>Eukaryota</taxon>
        <taxon>Metazoa</taxon>
        <taxon>Chordata</taxon>
        <taxon>Craniata</taxon>
        <taxon>Vertebrata</taxon>
        <taxon>Euteleostomi</taxon>
        <taxon>Archelosauria</taxon>
        <taxon>Archosauria</taxon>
        <taxon>Dinosauria</taxon>
        <taxon>Saurischia</taxon>
        <taxon>Theropoda</taxon>
        <taxon>Coelurosauria</taxon>
        <taxon>Aves</taxon>
        <taxon>Neognathae</taxon>
        <taxon>Galloanserae</taxon>
        <taxon>Anseriformes</taxon>
        <taxon>Anatidae</taxon>
        <taxon>Anatinae</taxon>
        <taxon>Cairina</taxon>
    </lineage>
</organism>
<keyword evidence="2" id="KW-0804">Transcription</keyword>
<dbReference type="SMART" id="SM00516">
    <property type="entry name" value="SEC14"/>
    <property type="match status" value="1"/>
</dbReference>
<evidence type="ECO:0000259" key="6">
    <source>
        <dbReference type="PROSITE" id="PS50191"/>
    </source>
</evidence>
<dbReference type="SUPFAM" id="SSF52087">
    <property type="entry name" value="CRAL/TRIO domain"/>
    <property type="match status" value="1"/>
</dbReference>
<dbReference type="Pfam" id="PF00104">
    <property type="entry name" value="Hormone_recep"/>
    <property type="match status" value="1"/>
</dbReference>
<dbReference type="Gene3D" id="1.20.5.1200">
    <property type="entry name" value="Alpha-tocopherol transfer"/>
    <property type="match status" value="1"/>
</dbReference>
<evidence type="ECO:0000256" key="4">
    <source>
        <dbReference type="ARBA" id="ARBA00023242"/>
    </source>
</evidence>
<dbReference type="InterPro" id="IPR035500">
    <property type="entry name" value="NHR-like_dom_sf"/>
</dbReference>
<evidence type="ECO:0000256" key="3">
    <source>
        <dbReference type="ARBA" id="ARBA00023170"/>
    </source>
</evidence>
<dbReference type="PRINTS" id="PR00180">
    <property type="entry name" value="CRETINALDHBP"/>
</dbReference>
<dbReference type="Gene3D" id="1.10.565.10">
    <property type="entry name" value="Retinoid X Receptor"/>
    <property type="match status" value="1"/>
</dbReference>
<feature type="domain" description="CRAL-TRIO" evidence="6">
    <location>
        <begin position="413"/>
        <end position="578"/>
    </location>
</feature>
<dbReference type="GO" id="GO:1902936">
    <property type="term" value="F:phosphatidylinositol bisphosphate binding"/>
    <property type="evidence" value="ECO:0007669"/>
    <property type="project" value="TreeGrafter"/>
</dbReference>
<dbReference type="InterPro" id="IPR036273">
    <property type="entry name" value="CRAL/TRIO_N_dom_sf"/>
</dbReference>
<dbReference type="SUPFAM" id="SSF46938">
    <property type="entry name" value="CRAL/TRIO N-terminal domain"/>
    <property type="match status" value="1"/>
</dbReference>
<feature type="domain" description="NR LBD" evidence="7">
    <location>
        <begin position="23"/>
        <end position="253"/>
    </location>
</feature>
<dbReference type="Pfam" id="PF03765">
    <property type="entry name" value="CRAL_TRIO_N"/>
    <property type="match status" value="1"/>
</dbReference>
<dbReference type="InterPro" id="IPR000536">
    <property type="entry name" value="Nucl_hrmn_rcpt_lig-bd"/>
</dbReference>
<dbReference type="FunFam" id="3.40.525.10:FF:000002">
    <property type="entry name" value="Alpha-tocopherol transfer protein-like"/>
    <property type="match status" value="1"/>
</dbReference>